<evidence type="ECO:0000256" key="1">
    <source>
        <dbReference type="SAM" id="MobiDB-lite"/>
    </source>
</evidence>
<proteinExistence type="predicted"/>
<dbReference type="PANTHER" id="PTHR37948">
    <property type="entry name" value="ZGC:113208"/>
    <property type="match status" value="1"/>
</dbReference>
<dbReference type="EMBL" id="JAACFV010000002">
    <property type="protein sequence ID" value="KAF7514053.1"/>
    <property type="molecule type" value="Genomic_DNA"/>
</dbReference>
<name>A0A8H7ART7_9EURO</name>
<comment type="caution">
    <text evidence="2">The sequence shown here is derived from an EMBL/GenBank/DDBJ whole genome shotgun (WGS) entry which is preliminary data.</text>
</comment>
<dbReference type="Proteomes" id="UP000606974">
    <property type="component" value="Unassembled WGS sequence"/>
</dbReference>
<dbReference type="OrthoDB" id="4850at2759"/>
<accession>A0A8H7ART7</accession>
<sequence length="317" mass="37262">MDMNSYELQRLENIKHNQQVLKDLNLDRVSRDAHSEKKPTRKRRKVETLPSRASARIASSTRPIYEIDVSKDADVKVQRPRPRLRQVKTPQTQDMPSVAFNIDVKSIRTRWTDWMPSAPPPTRDESGTFHFESHPDFLPNKSPEEVLREGCFGGSYFRPLRSQKLGIKIEDDHKELPDPWTIGLDISRYLTSPDYNPDVNKFKVACGQSIEEWEAAGWINHDYDVRGWFQWYIRFFQGRRCADDDRQVSRWKKCVGESGRWRRMLLKKYGALGVREVFDDGADEDAPEVSPVMHQTCHHWAFEVRQNVLDDFWSQQR</sequence>
<evidence type="ECO:0000313" key="2">
    <source>
        <dbReference type="EMBL" id="KAF7514053.1"/>
    </source>
</evidence>
<evidence type="ECO:0008006" key="4">
    <source>
        <dbReference type="Google" id="ProtNLM"/>
    </source>
</evidence>
<gene>
    <name evidence="2" type="ORF">GJ744_004378</name>
</gene>
<dbReference type="PANTHER" id="PTHR37948:SF1">
    <property type="entry name" value="BLL5189 PROTEIN"/>
    <property type="match status" value="1"/>
</dbReference>
<organism evidence="2 3">
    <name type="scientific">Endocarpon pusillum</name>
    <dbReference type="NCBI Taxonomy" id="364733"/>
    <lineage>
        <taxon>Eukaryota</taxon>
        <taxon>Fungi</taxon>
        <taxon>Dikarya</taxon>
        <taxon>Ascomycota</taxon>
        <taxon>Pezizomycotina</taxon>
        <taxon>Eurotiomycetes</taxon>
        <taxon>Chaetothyriomycetidae</taxon>
        <taxon>Verrucariales</taxon>
        <taxon>Verrucariaceae</taxon>
        <taxon>Endocarpon</taxon>
    </lineage>
</organism>
<evidence type="ECO:0000313" key="3">
    <source>
        <dbReference type="Proteomes" id="UP000606974"/>
    </source>
</evidence>
<feature type="compositionally biased region" description="Basic and acidic residues" evidence="1">
    <location>
        <begin position="25"/>
        <end position="38"/>
    </location>
</feature>
<feature type="region of interest" description="Disordered" evidence="1">
    <location>
        <begin position="25"/>
        <end position="54"/>
    </location>
</feature>
<dbReference type="AlphaFoldDB" id="A0A8H7ART7"/>
<protein>
    <recommendedName>
        <fullName evidence="4">Vegetatible incompatibility protein HET-E-1</fullName>
    </recommendedName>
</protein>
<keyword evidence="3" id="KW-1185">Reference proteome</keyword>
<reference evidence="2" key="1">
    <citation type="submission" date="2020-02" db="EMBL/GenBank/DDBJ databases">
        <authorList>
            <person name="Palmer J.M."/>
        </authorList>
    </citation>
    <scope>NUCLEOTIDE SEQUENCE</scope>
    <source>
        <strain evidence="2">EPUS1.4</strain>
        <tissue evidence="2">Thallus</tissue>
    </source>
</reference>